<dbReference type="InterPro" id="IPR020556">
    <property type="entry name" value="Amidase_CS"/>
</dbReference>
<dbReference type="Pfam" id="PF01425">
    <property type="entry name" value="Amidase"/>
    <property type="match status" value="1"/>
</dbReference>
<evidence type="ECO:0000313" key="3">
    <source>
        <dbReference type="EMBL" id="KWZ77783.1"/>
    </source>
</evidence>
<comment type="caution">
    <text evidence="3">The sequence shown here is derived from an EMBL/GenBank/DDBJ whole genome shotgun (WGS) entry which is preliminary data.</text>
</comment>
<protein>
    <submittedName>
        <fullName evidence="3">Amidase</fullName>
    </submittedName>
</protein>
<organism evidence="3 4">
    <name type="scientific">Heyndrickxia coagulans</name>
    <name type="common">Weizmannia coagulans</name>
    <dbReference type="NCBI Taxonomy" id="1398"/>
    <lineage>
        <taxon>Bacteria</taxon>
        <taxon>Bacillati</taxon>
        <taxon>Bacillota</taxon>
        <taxon>Bacilli</taxon>
        <taxon>Bacillales</taxon>
        <taxon>Bacillaceae</taxon>
        <taxon>Heyndrickxia</taxon>
    </lineage>
</organism>
<dbReference type="RefSeq" id="WP_061087158.1">
    <property type="nucleotide sequence ID" value="NZ_KQ955913.1"/>
</dbReference>
<feature type="domain" description="Amidase" evidence="2">
    <location>
        <begin position="27"/>
        <end position="474"/>
    </location>
</feature>
<name>A0A133KDW6_HEYCO</name>
<proteinExistence type="inferred from homology"/>
<evidence type="ECO:0000256" key="1">
    <source>
        <dbReference type="ARBA" id="ARBA00009199"/>
    </source>
</evidence>
<comment type="similarity">
    <text evidence="1">Belongs to the amidase family.</text>
</comment>
<dbReference type="NCBIfam" id="NF005099">
    <property type="entry name" value="PRK06529.1"/>
    <property type="match status" value="1"/>
</dbReference>
<reference evidence="4" key="1">
    <citation type="submission" date="2016-01" db="EMBL/GenBank/DDBJ databases">
        <authorList>
            <person name="Mitreva M."/>
            <person name="Pepin K.H."/>
            <person name="Mihindukulasuriya K.A."/>
            <person name="Fulton R."/>
            <person name="Fronick C."/>
            <person name="O'Laughlin M."/>
            <person name="Miner T."/>
            <person name="Herter B."/>
            <person name="Rosa B.A."/>
            <person name="Cordes M."/>
            <person name="Tomlinson C."/>
            <person name="Wollam A."/>
            <person name="Palsikar V.B."/>
            <person name="Mardis E.R."/>
            <person name="Wilson R.K."/>
        </authorList>
    </citation>
    <scope>NUCLEOTIDE SEQUENCE [LARGE SCALE GENOMIC DNA]</scope>
    <source>
        <strain evidence="4">GED7749B</strain>
    </source>
</reference>
<dbReference type="Gene3D" id="3.90.1300.10">
    <property type="entry name" value="Amidase signature (AS) domain"/>
    <property type="match status" value="1"/>
</dbReference>
<dbReference type="InterPro" id="IPR023631">
    <property type="entry name" value="Amidase_dom"/>
</dbReference>
<dbReference type="PANTHER" id="PTHR11895:SF7">
    <property type="entry name" value="GLUTAMYL-TRNA(GLN) AMIDOTRANSFERASE SUBUNIT A, MITOCHONDRIAL"/>
    <property type="match status" value="1"/>
</dbReference>
<dbReference type="SUPFAM" id="SSF75304">
    <property type="entry name" value="Amidase signature (AS) enzymes"/>
    <property type="match status" value="1"/>
</dbReference>
<accession>A0A133KDW6</accession>
<dbReference type="PROSITE" id="PS00571">
    <property type="entry name" value="AMIDASES"/>
    <property type="match status" value="1"/>
</dbReference>
<dbReference type="GO" id="GO:0003824">
    <property type="term" value="F:catalytic activity"/>
    <property type="evidence" value="ECO:0007669"/>
    <property type="project" value="InterPro"/>
</dbReference>
<dbReference type="AlphaFoldDB" id="A0A133KDW6"/>
<dbReference type="PATRIC" id="fig|1398.22.peg.3219"/>
<sequence length="495" mass="53627">MEESAYLSYDATGLAGLVKRKEVSVEEVLEAAMARIEKTNRRLNAVIRTRFEKAKKEAATLRTDEQPFAGVPILLKDLSQAVKGELLTSGSKLLQQNRAREDAFFTAKLKEAGFIILGHTNVPEFGLKNITEPELYGPARNPWNPHFSPGGSSGGSAAAVASGMVPVAGASDGGGSIRIPASFTSLTGLKPTRGRTPVGPGRGRQWQGAAIDFVLAKTVRDSAALLDVLQTVEPAAAFQTPLFPGYVKELERSGTKKYRIAFSVESPVGTPVSRDAKQAVYKTAKWLEQEGHLVEEAKNGVDGRRLMENYYLMNCGEMAAELSDLESALRRPLTEKDMEPVSWVLYAAGKNVTAAEYAKSLAEWDKAAAQMAAFHETYDLYLTPSTAFPAPKIGELTQTGKERDRLFGVTGLPKEKQQALVYDMFEPSLTFSPFTQLANLTGQPAISLPVHVTAAGLPLGVQLVAPKGNEHWLLDVAYALEQSELWVGMQGNPCL</sequence>
<evidence type="ECO:0000313" key="4">
    <source>
        <dbReference type="Proteomes" id="UP000070376"/>
    </source>
</evidence>
<dbReference type="InterPro" id="IPR036928">
    <property type="entry name" value="AS_sf"/>
</dbReference>
<gene>
    <name evidence="3" type="ORF">HMPREF3213_03213</name>
</gene>
<dbReference type="InterPro" id="IPR000120">
    <property type="entry name" value="Amidase"/>
</dbReference>
<dbReference type="EMBL" id="LRPN01000164">
    <property type="protein sequence ID" value="KWZ77783.1"/>
    <property type="molecule type" value="Genomic_DNA"/>
</dbReference>
<evidence type="ECO:0000259" key="2">
    <source>
        <dbReference type="Pfam" id="PF01425"/>
    </source>
</evidence>
<dbReference type="Proteomes" id="UP000070376">
    <property type="component" value="Unassembled WGS sequence"/>
</dbReference>
<dbReference type="PANTHER" id="PTHR11895">
    <property type="entry name" value="TRANSAMIDASE"/>
    <property type="match status" value="1"/>
</dbReference>